<evidence type="ECO:0000256" key="4">
    <source>
        <dbReference type="ARBA" id="ARBA00023004"/>
    </source>
</evidence>
<organism evidence="6 7">
    <name type="scientific">Halomicronema hongdechloris C2206</name>
    <dbReference type="NCBI Taxonomy" id="1641165"/>
    <lineage>
        <taxon>Bacteria</taxon>
        <taxon>Bacillati</taxon>
        <taxon>Cyanobacteriota</taxon>
        <taxon>Cyanophyceae</taxon>
        <taxon>Nodosilineales</taxon>
        <taxon>Nodosilineaceae</taxon>
        <taxon>Halomicronema</taxon>
    </lineage>
</organism>
<evidence type="ECO:0000256" key="2">
    <source>
        <dbReference type="ARBA" id="ARBA00022723"/>
    </source>
</evidence>
<keyword evidence="4 5" id="KW-0408">Iron</keyword>
<dbReference type="AlphaFoldDB" id="A0A1Z3HM14"/>
<evidence type="ECO:0000313" key="7">
    <source>
        <dbReference type="Proteomes" id="UP000191901"/>
    </source>
</evidence>
<keyword evidence="7" id="KW-1185">Reference proteome</keyword>
<feature type="binding site" evidence="5">
    <location>
        <position position="195"/>
    </location>
    <ligand>
        <name>Fe cation</name>
        <dbReference type="ChEBI" id="CHEBI:24875"/>
        <note>catalytic</note>
    </ligand>
</feature>
<dbReference type="GO" id="GO:0010436">
    <property type="term" value="F:carotenoid dioxygenase activity"/>
    <property type="evidence" value="ECO:0007669"/>
    <property type="project" value="TreeGrafter"/>
</dbReference>
<dbReference type="STRING" id="1641165.XM38_21730"/>
<dbReference type="InterPro" id="IPR004294">
    <property type="entry name" value="Carotenoid_Oase"/>
</dbReference>
<keyword evidence="3" id="KW-0560">Oxidoreductase</keyword>
<dbReference type="PANTHER" id="PTHR10543">
    <property type="entry name" value="BETA-CAROTENE DIOXYGENASE"/>
    <property type="match status" value="1"/>
</dbReference>
<evidence type="ECO:0000256" key="1">
    <source>
        <dbReference type="ARBA" id="ARBA00006787"/>
    </source>
</evidence>
<proteinExistence type="inferred from homology"/>
<name>A0A1Z3HM14_9CYAN</name>
<reference evidence="6 7" key="1">
    <citation type="journal article" date="2016" name="Biochim. Biophys. Acta">
        <title>Characterization of red-shifted phycobilisomes isolated from the chlorophyll f-containing cyanobacterium Halomicronema hongdechloris.</title>
        <authorList>
            <person name="Li Y."/>
            <person name="Lin Y."/>
            <person name="Garvey C.J."/>
            <person name="Birch D."/>
            <person name="Corkery R.W."/>
            <person name="Loughlin P.C."/>
            <person name="Scheer H."/>
            <person name="Willows R.D."/>
            <person name="Chen M."/>
        </authorList>
    </citation>
    <scope>NUCLEOTIDE SEQUENCE [LARGE SCALE GENOMIC DNA]</scope>
    <source>
        <strain evidence="6 7">C2206</strain>
    </source>
</reference>
<gene>
    <name evidence="6" type="ORF">XM38_022800</name>
</gene>
<evidence type="ECO:0000256" key="3">
    <source>
        <dbReference type="ARBA" id="ARBA00023002"/>
    </source>
</evidence>
<evidence type="ECO:0000256" key="5">
    <source>
        <dbReference type="PIRSR" id="PIRSR604294-1"/>
    </source>
</evidence>
<evidence type="ECO:0000313" key="6">
    <source>
        <dbReference type="EMBL" id="ASC71328.1"/>
    </source>
</evidence>
<keyword evidence="2 5" id="KW-0479">Metal-binding</keyword>
<dbReference type="GO" id="GO:0046872">
    <property type="term" value="F:metal ion binding"/>
    <property type="evidence" value="ECO:0007669"/>
    <property type="project" value="UniProtKB-KW"/>
</dbReference>
<comment type="similarity">
    <text evidence="1">Belongs to the carotenoid oxygenase family.</text>
</comment>
<comment type="cofactor">
    <cofactor evidence="5">
        <name>Fe(2+)</name>
        <dbReference type="ChEBI" id="CHEBI:29033"/>
    </cofactor>
    <text evidence="5">Binds 1 Fe(2+) ion per subunit.</text>
</comment>
<dbReference type="GO" id="GO:0016121">
    <property type="term" value="P:carotene catabolic process"/>
    <property type="evidence" value="ECO:0007669"/>
    <property type="project" value="TreeGrafter"/>
</dbReference>
<sequence length="701" mass="78469">MTSSQSFPWPPFPPAMMTASANELTDVELQLVAGELPQDLQGHLFMVAPVGSVTSDGLPNPDGAHVWNGNGLIYRLDFDQAGRVRLTTRLAKTPCYYADLATRPGSPEQRYRFRDFGMARFSLALGMRNQLNTAFVPMAFEADGPARLLLTFDGGRPYEIDPVTLEVVTPVGSNREWRPGMNLRVPFPAVLSTAHPAFDPCTQELFTVNYGRSLANFLETIPLLYELDELPQELEDLLDAIASWANLDSLLNRLLSPWQDLAQALLKQLQGPIEKILGVANFVYLIRWDGQGAFQRWRLVDAEGDPVRIEQTMHQIGVSQDYVILMDTSLKFGLEQILSRPLPHSKVGNRAVRTLLTRPQEPNTAIYLVRREQLVPPATSEQVLDVVAQRLTIPLETGHFLVDYDNPEGRVTVHIAHECATDVSEWVRRYDVSAIDHQPLPAALQGMIAVGAMDVGRLGRYVIDAEQGRLLSSHVIQDSHRTWGLGLYTYREQGSNGQPPRRFKSLYWQSLGFWPDLLPEFIHQLYQDYPHRLVPLEQLWPIPEQGQGRPSSLVRLDLDTMAIVDAYEFPLTDAHGGWDGHVVNSPQFIPRAGAGETDTDGYLVCPVISVRAKELWIFDAAHLAKGPLCRLAHPDFQPGYTIHTTWLPTIARRQAAYHIPVRADYGPLVEQAAPAIRRLFETAVYPHFATGSEGEHGRSGQ</sequence>
<dbReference type="Pfam" id="PF03055">
    <property type="entry name" value="RPE65"/>
    <property type="match status" value="2"/>
</dbReference>
<dbReference type="Proteomes" id="UP000191901">
    <property type="component" value="Chromosome"/>
</dbReference>
<accession>A0A1Z3HM14</accession>
<dbReference type="PANTHER" id="PTHR10543:SF89">
    <property type="entry name" value="CAROTENOID 9,10(9',10')-CLEAVAGE DIOXYGENASE 1"/>
    <property type="match status" value="1"/>
</dbReference>
<protein>
    <recommendedName>
        <fullName evidence="8">Lignostilbene-alpha,beta-dioxygenase</fullName>
    </recommendedName>
</protein>
<dbReference type="EMBL" id="CP021983">
    <property type="protein sequence ID" value="ASC71328.1"/>
    <property type="molecule type" value="Genomic_DNA"/>
</dbReference>
<evidence type="ECO:0008006" key="8">
    <source>
        <dbReference type="Google" id="ProtNLM"/>
    </source>
</evidence>
<dbReference type="KEGG" id="hhg:XM38_022800"/>
<dbReference type="RefSeq" id="WP_202978873.1">
    <property type="nucleotide sequence ID" value="NZ_CP021983.2"/>
</dbReference>